<dbReference type="Gene3D" id="2.40.170.20">
    <property type="entry name" value="TonB-dependent receptor, beta-barrel domain"/>
    <property type="match status" value="1"/>
</dbReference>
<dbReference type="Pfam" id="PF07715">
    <property type="entry name" value="Plug"/>
    <property type="match status" value="1"/>
</dbReference>
<dbReference type="InterPro" id="IPR039426">
    <property type="entry name" value="TonB-dep_rcpt-like"/>
</dbReference>
<proteinExistence type="inferred from homology"/>
<organism evidence="15 16">
    <name type="scientific">Povalibacter uvarum</name>
    <dbReference type="NCBI Taxonomy" id="732238"/>
    <lineage>
        <taxon>Bacteria</taxon>
        <taxon>Pseudomonadati</taxon>
        <taxon>Pseudomonadota</taxon>
        <taxon>Gammaproteobacteria</taxon>
        <taxon>Steroidobacterales</taxon>
        <taxon>Steroidobacteraceae</taxon>
        <taxon>Povalibacter</taxon>
    </lineage>
</organism>
<keyword evidence="7 9" id="KW-0472">Membrane</keyword>
<evidence type="ECO:0000313" key="16">
    <source>
        <dbReference type="Proteomes" id="UP000588068"/>
    </source>
</evidence>
<dbReference type="InterPro" id="IPR037066">
    <property type="entry name" value="Plug_dom_sf"/>
</dbReference>
<evidence type="ECO:0000256" key="8">
    <source>
        <dbReference type="ARBA" id="ARBA00023237"/>
    </source>
</evidence>
<accession>A0A841HNT4</accession>
<dbReference type="InterPro" id="IPR012910">
    <property type="entry name" value="Plug_dom"/>
</dbReference>
<keyword evidence="2 9" id="KW-0813">Transport</keyword>
<dbReference type="Pfam" id="PF00593">
    <property type="entry name" value="TonB_dep_Rec_b-barrel"/>
    <property type="match status" value="1"/>
</dbReference>
<evidence type="ECO:0000256" key="6">
    <source>
        <dbReference type="ARBA" id="ARBA00023077"/>
    </source>
</evidence>
<feature type="short sequence motif" description="TonB box" evidence="10">
    <location>
        <begin position="49"/>
        <end position="55"/>
    </location>
</feature>
<evidence type="ECO:0000256" key="9">
    <source>
        <dbReference type="PROSITE-ProRule" id="PRU01360"/>
    </source>
</evidence>
<evidence type="ECO:0000256" key="1">
    <source>
        <dbReference type="ARBA" id="ARBA00004571"/>
    </source>
</evidence>
<comment type="caution">
    <text evidence="15">The sequence shown here is derived from an EMBL/GenBank/DDBJ whole genome shotgun (WGS) entry which is preliminary data.</text>
</comment>
<keyword evidence="16" id="KW-1185">Reference proteome</keyword>
<keyword evidence="5 12" id="KW-0732">Signal</keyword>
<dbReference type="SUPFAM" id="SSF56935">
    <property type="entry name" value="Porins"/>
    <property type="match status" value="1"/>
</dbReference>
<evidence type="ECO:0000256" key="4">
    <source>
        <dbReference type="ARBA" id="ARBA00022692"/>
    </source>
</evidence>
<dbReference type="AlphaFoldDB" id="A0A841HNT4"/>
<evidence type="ECO:0000256" key="3">
    <source>
        <dbReference type="ARBA" id="ARBA00022452"/>
    </source>
</evidence>
<evidence type="ECO:0000256" key="11">
    <source>
        <dbReference type="RuleBase" id="RU003357"/>
    </source>
</evidence>
<keyword evidence="3 9" id="KW-1134">Transmembrane beta strand</keyword>
<comment type="subcellular location">
    <subcellularLocation>
        <location evidence="1 9">Cell outer membrane</location>
        <topology evidence="1 9">Multi-pass membrane protein</topology>
    </subcellularLocation>
</comment>
<evidence type="ECO:0000259" key="13">
    <source>
        <dbReference type="Pfam" id="PF00593"/>
    </source>
</evidence>
<dbReference type="RefSeq" id="WP_184333951.1">
    <property type="nucleotide sequence ID" value="NZ_JACHHZ010000004.1"/>
</dbReference>
<evidence type="ECO:0000256" key="2">
    <source>
        <dbReference type="ARBA" id="ARBA00022448"/>
    </source>
</evidence>
<evidence type="ECO:0000313" key="15">
    <source>
        <dbReference type="EMBL" id="MBB6094536.1"/>
    </source>
</evidence>
<keyword evidence="6 10" id="KW-0798">TonB box</keyword>
<comment type="similarity">
    <text evidence="9 11">Belongs to the TonB-dependent receptor family.</text>
</comment>
<feature type="signal peptide" evidence="12">
    <location>
        <begin position="1"/>
        <end position="28"/>
    </location>
</feature>
<dbReference type="GO" id="GO:0009279">
    <property type="term" value="C:cell outer membrane"/>
    <property type="evidence" value="ECO:0007669"/>
    <property type="project" value="UniProtKB-SubCell"/>
</dbReference>
<dbReference type="Proteomes" id="UP000588068">
    <property type="component" value="Unassembled WGS sequence"/>
</dbReference>
<dbReference type="InterPro" id="IPR000531">
    <property type="entry name" value="Beta-barrel_TonB"/>
</dbReference>
<evidence type="ECO:0000256" key="7">
    <source>
        <dbReference type="ARBA" id="ARBA00023136"/>
    </source>
</evidence>
<sequence>MKRSIRGPQSSDRCRLLLSALGFTAASALPVTVFSQDAPAGADGEKLETVVVTGSLLSTDNTSSPTPLTVASGEQLAMAAPRTLTEALIQLPVFKGSPSVTSQGTGTTGNNAAAYLNLRGLGVQRTLVLLDGRRVVSATSAGSVDVAIMPEALVKSVEVVTGGASAAYGSDAVAGVVNYRLDTKFQGLKTSAQYGISDYNDNENYKLSIAGGTGFMDDRLHFIGSLEYYDSKGVETNDRRDWAYHGTGAIPNPNVTAANPASPTNPRQIVVQDPYSSVAAPGGLITNTALRGTTFGPDGQPQQFQYGDLLTSTLMAGGGSWNPSLLLVLQPAQTRAVGFGHLSFDVNDNLSVFVETNLARNEVSYNSLPTFELSATAFTIFRDNAYLPAATAAIMNDPAAPINQVTVGRISPDIAIPHLDGTSETQRYVGGLEGTFGENWSYRAYYQHGQNHSVFKTLEDPISDNLYRAVDAVWSNGKIVCRSTITDPTNGCVPMNIFGVGAPSEASRAYVNGTAIQDVTVKQDVVEATVLGRVGQLPGGEIGVAFGAGYRKEQFDQWTDPISQRIRTGVGIQGYPPGLINTLGGFERTNPQPSAGEYDVSEAFGEIDLPLLSGVTFAEALTVNAAVRYTDYSTSGGVTTWKAGVVWEPVSGYRLRATRSRDIRAPTLGELFQGSSQGTASIVDPARNGATGTALTGNIGNTNLLPEEADTIVLGFVLEPDFMPGFSLSVDWYDIKIADAIATLSAQQEVDLCYAGATELCQFIQRDANGAISRVRIPWLNVAERATSGIDTEAAYSLPLDNVLSLGAGSLTFRLLANYLDKFDTQVQGAPKLELAGDIGINSTPEWSGVLSAQLEGGPLSLYAQARYIGSGKYDNTKTPTDLSENHVPSITYIDLTATYSMGDETNSQLFFTVNNLADRDFPMTPGILISGSSLGNRTLYDIAGRSYTAGVRFRF</sequence>
<dbReference type="PROSITE" id="PS00430">
    <property type="entry name" value="TONB_DEPENDENT_REC_1"/>
    <property type="match status" value="1"/>
</dbReference>
<feature type="domain" description="TonB-dependent receptor-like beta-barrel" evidence="13">
    <location>
        <begin position="415"/>
        <end position="917"/>
    </location>
</feature>
<feature type="domain" description="TonB-dependent receptor plug" evidence="14">
    <location>
        <begin position="62"/>
        <end position="176"/>
    </location>
</feature>
<dbReference type="EMBL" id="JACHHZ010000004">
    <property type="protein sequence ID" value="MBB6094536.1"/>
    <property type="molecule type" value="Genomic_DNA"/>
</dbReference>
<gene>
    <name evidence="15" type="ORF">HNQ60_003423</name>
</gene>
<dbReference type="PANTHER" id="PTHR47234:SF3">
    <property type="entry name" value="SECRETIN_TONB SHORT N-TERMINAL DOMAIN-CONTAINING PROTEIN"/>
    <property type="match status" value="1"/>
</dbReference>
<evidence type="ECO:0000259" key="14">
    <source>
        <dbReference type="Pfam" id="PF07715"/>
    </source>
</evidence>
<protein>
    <submittedName>
        <fullName evidence="15">Outer membrane receptor protein involved in Fe transport</fullName>
    </submittedName>
</protein>
<name>A0A841HNT4_9GAMM</name>
<dbReference type="PROSITE" id="PS52016">
    <property type="entry name" value="TONB_DEPENDENT_REC_3"/>
    <property type="match status" value="1"/>
</dbReference>
<dbReference type="InterPro" id="IPR036942">
    <property type="entry name" value="Beta-barrel_TonB_sf"/>
</dbReference>
<dbReference type="InterPro" id="IPR010916">
    <property type="entry name" value="TonB_box_CS"/>
</dbReference>
<evidence type="ECO:0000256" key="5">
    <source>
        <dbReference type="ARBA" id="ARBA00022729"/>
    </source>
</evidence>
<evidence type="ECO:0000256" key="12">
    <source>
        <dbReference type="SAM" id="SignalP"/>
    </source>
</evidence>
<feature type="chain" id="PRO_5032816778" evidence="12">
    <location>
        <begin position="29"/>
        <end position="956"/>
    </location>
</feature>
<dbReference type="PANTHER" id="PTHR47234">
    <property type="match status" value="1"/>
</dbReference>
<evidence type="ECO:0000256" key="10">
    <source>
        <dbReference type="PROSITE-ProRule" id="PRU10143"/>
    </source>
</evidence>
<reference evidence="15 16" key="1">
    <citation type="submission" date="2020-08" db="EMBL/GenBank/DDBJ databases">
        <title>Genomic Encyclopedia of Type Strains, Phase IV (KMG-IV): sequencing the most valuable type-strain genomes for metagenomic binning, comparative biology and taxonomic classification.</title>
        <authorList>
            <person name="Goeker M."/>
        </authorList>
    </citation>
    <scope>NUCLEOTIDE SEQUENCE [LARGE SCALE GENOMIC DNA]</scope>
    <source>
        <strain evidence="15 16">DSM 26723</strain>
    </source>
</reference>
<keyword evidence="8 9" id="KW-0998">Cell outer membrane</keyword>
<keyword evidence="4 9" id="KW-0812">Transmembrane</keyword>
<dbReference type="Gene3D" id="2.170.130.10">
    <property type="entry name" value="TonB-dependent receptor, plug domain"/>
    <property type="match status" value="1"/>
</dbReference>
<keyword evidence="15" id="KW-0675">Receptor</keyword>